<organism evidence="3 4">
    <name type="scientific">Actinacidiphila acidipaludis</name>
    <dbReference type="NCBI Taxonomy" id="2873382"/>
    <lineage>
        <taxon>Bacteria</taxon>
        <taxon>Bacillati</taxon>
        <taxon>Actinomycetota</taxon>
        <taxon>Actinomycetes</taxon>
        <taxon>Kitasatosporales</taxon>
        <taxon>Streptomycetaceae</taxon>
        <taxon>Actinacidiphila</taxon>
    </lineage>
</organism>
<comment type="caution">
    <text evidence="3">The sequence shown here is derived from an EMBL/GenBank/DDBJ whole genome shotgun (WGS) entry which is preliminary data.</text>
</comment>
<sequence>MQSTDAPPLRDTTPEPLAHGGHRLAFMQPVPRNLVHRASVAEVLLTDSARLDDTTFIVAAQWPRDHALYHPDAAGRADPLLFAETIRQMFVYLAHTYLAIPLTHHFIGDALDFSLDDTAPLNVGATPLNVVLDARWTWDASRPPRRYGMRLDVVLSVGGRVCGSGMISGIAVDDRMYALLRHRDARGRTEPGGDTVGVPWVPRHVTPAAVGRLRTKDMVLERDPVDLDWLLRVDTNHAIYFDHPSDHVPVMVALEGFRQLGYLVVNEGLWDSPLVLVSSEVRCLAFGELDQPARLVLEEAAEPTGSASLRRLRVSVHQGGRPFAVGTTVWSRPAGAPEQAGSGERTEPVERAEPGERGDARPGGTRPFIPAQRGRR</sequence>
<evidence type="ECO:0000313" key="4">
    <source>
        <dbReference type="Proteomes" id="UP000778578"/>
    </source>
</evidence>
<dbReference type="InterPro" id="IPR005509">
    <property type="entry name" value="AfsA_hotdog_dom"/>
</dbReference>
<name>A0ABS7Q3J0_9ACTN</name>
<accession>A0ABS7Q3J0</accession>
<evidence type="ECO:0000313" key="3">
    <source>
        <dbReference type="EMBL" id="MBY8877264.1"/>
    </source>
</evidence>
<keyword evidence="4" id="KW-1185">Reference proteome</keyword>
<evidence type="ECO:0000256" key="1">
    <source>
        <dbReference type="SAM" id="MobiDB-lite"/>
    </source>
</evidence>
<feature type="region of interest" description="Disordered" evidence="1">
    <location>
        <begin position="327"/>
        <end position="376"/>
    </location>
</feature>
<feature type="domain" description="A-factor biosynthesis hotdog" evidence="2">
    <location>
        <begin position="34"/>
        <end position="167"/>
    </location>
</feature>
<reference evidence="3 4" key="1">
    <citation type="submission" date="2021-08" db="EMBL/GenBank/DDBJ databases">
        <title>WGS of actinomycetes from Thailand.</title>
        <authorList>
            <person name="Thawai C."/>
        </authorList>
    </citation>
    <scope>NUCLEOTIDE SEQUENCE [LARGE SCALE GENOMIC DNA]</scope>
    <source>
        <strain evidence="3 4">PLK6-54</strain>
    </source>
</reference>
<feature type="domain" description="A-factor biosynthesis hotdog" evidence="2">
    <location>
        <begin position="209"/>
        <end position="330"/>
    </location>
</feature>
<dbReference type="RefSeq" id="WP_222961420.1">
    <property type="nucleotide sequence ID" value="NZ_JAINZZ010000005.1"/>
</dbReference>
<gene>
    <name evidence="3" type="ORF">K7862_06350</name>
</gene>
<dbReference type="NCBIfam" id="NF041195">
    <property type="entry name" value="ScbA_BarX_GamBu"/>
    <property type="match status" value="1"/>
</dbReference>
<dbReference type="InterPro" id="IPR047757">
    <property type="entry name" value="AfsA-like"/>
</dbReference>
<feature type="compositionally biased region" description="Basic and acidic residues" evidence="1">
    <location>
        <begin position="344"/>
        <end position="360"/>
    </location>
</feature>
<evidence type="ECO:0000259" key="2">
    <source>
        <dbReference type="Pfam" id="PF03756"/>
    </source>
</evidence>
<proteinExistence type="predicted"/>
<protein>
    <submittedName>
        <fullName evidence="3">Gamma-butyrolactone biosynthesis protein</fullName>
    </submittedName>
</protein>
<dbReference type="EMBL" id="JAINZZ010000005">
    <property type="protein sequence ID" value="MBY8877264.1"/>
    <property type="molecule type" value="Genomic_DNA"/>
</dbReference>
<dbReference type="Proteomes" id="UP000778578">
    <property type="component" value="Unassembled WGS sequence"/>
</dbReference>
<dbReference type="Pfam" id="PF03756">
    <property type="entry name" value="AfsA"/>
    <property type="match status" value="2"/>
</dbReference>